<feature type="domain" description="N-acetyltransferase" evidence="3">
    <location>
        <begin position="1"/>
        <end position="166"/>
    </location>
</feature>
<evidence type="ECO:0000313" key="4">
    <source>
        <dbReference type="EMBL" id="GAA4338811.1"/>
    </source>
</evidence>
<dbReference type="InterPro" id="IPR016181">
    <property type="entry name" value="Acyl_CoA_acyltransferase"/>
</dbReference>
<dbReference type="PANTHER" id="PTHR43877">
    <property type="entry name" value="AMINOALKYLPHOSPHONATE N-ACETYLTRANSFERASE-RELATED-RELATED"/>
    <property type="match status" value="1"/>
</dbReference>
<name>A0ABP8HFW1_9SPHI</name>
<evidence type="ECO:0000256" key="2">
    <source>
        <dbReference type="ARBA" id="ARBA00023315"/>
    </source>
</evidence>
<proteinExistence type="predicted"/>
<dbReference type="RefSeq" id="WP_345213862.1">
    <property type="nucleotide sequence ID" value="NZ_BAABFT010000021.1"/>
</dbReference>
<dbReference type="Gene3D" id="3.40.630.30">
    <property type="match status" value="1"/>
</dbReference>
<comment type="caution">
    <text evidence="4">The sequence shown here is derived from an EMBL/GenBank/DDBJ whole genome shotgun (WGS) entry which is preliminary data.</text>
</comment>
<reference evidence="5" key="1">
    <citation type="journal article" date="2019" name="Int. J. Syst. Evol. Microbiol.">
        <title>The Global Catalogue of Microorganisms (GCM) 10K type strain sequencing project: providing services to taxonomists for standard genome sequencing and annotation.</title>
        <authorList>
            <consortium name="The Broad Institute Genomics Platform"/>
            <consortium name="The Broad Institute Genome Sequencing Center for Infectious Disease"/>
            <person name="Wu L."/>
            <person name="Ma J."/>
        </authorList>
    </citation>
    <scope>NUCLEOTIDE SEQUENCE [LARGE SCALE GENOMIC DNA]</scope>
    <source>
        <strain evidence="5">JCM 17705</strain>
    </source>
</reference>
<keyword evidence="5" id="KW-1185">Reference proteome</keyword>
<dbReference type="PANTHER" id="PTHR43877:SF2">
    <property type="entry name" value="AMINOALKYLPHOSPHONATE N-ACETYLTRANSFERASE-RELATED"/>
    <property type="match status" value="1"/>
</dbReference>
<dbReference type="CDD" id="cd04301">
    <property type="entry name" value="NAT_SF"/>
    <property type="match status" value="1"/>
</dbReference>
<dbReference type="PROSITE" id="PS51186">
    <property type="entry name" value="GNAT"/>
    <property type="match status" value="1"/>
</dbReference>
<dbReference type="Pfam" id="PF13508">
    <property type="entry name" value="Acetyltransf_7"/>
    <property type="match status" value="1"/>
</dbReference>
<dbReference type="EMBL" id="BAABFT010000021">
    <property type="protein sequence ID" value="GAA4338811.1"/>
    <property type="molecule type" value="Genomic_DNA"/>
</dbReference>
<dbReference type="SUPFAM" id="SSF55729">
    <property type="entry name" value="Acyl-CoA N-acyltransferases (Nat)"/>
    <property type="match status" value="1"/>
</dbReference>
<gene>
    <name evidence="4" type="ORF">GCM10023149_49090</name>
</gene>
<evidence type="ECO:0000259" key="3">
    <source>
        <dbReference type="PROSITE" id="PS51186"/>
    </source>
</evidence>
<evidence type="ECO:0000256" key="1">
    <source>
        <dbReference type="ARBA" id="ARBA00022679"/>
    </source>
</evidence>
<keyword evidence="1" id="KW-0808">Transferase</keyword>
<sequence length="166" mass="17897">MLIRQATLNDIQPIMQLVAEVVPAMRAAGNLQWDNTYPNAAVFENDIQLGQLWVADVDGQIGGVTAITNSPEPDYGAAGIDINIPAVTTHRLAVNTRFRGLGIAAALLQQAEVVAADKGIKLALVDTNTENEATNKLFPKLGYTLAGKITLPHKPGLLFYCYQKQL</sequence>
<dbReference type="Proteomes" id="UP001500582">
    <property type="component" value="Unassembled WGS sequence"/>
</dbReference>
<accession>A0ABP8HFW1</accession>
<protein>
    <submittedName>
        <fullName evidence="4">GNAT family N-acetyltransferase</fullName>
    </submittedName>
</protein>
<keyword evidence="2" id="KW-0012">Acyltransferase</keyword>
<evidence type="ECO:0000313" key="5">
    <source>
        <dbReference type="Proteomes" id="UP001500582"/>
    </source>
</evidence>
<dbReference type="InterPro" id="IPR000182">
    <property type="entry name" value="GNAT_dom"/>
</dbReference>
<dbReference type="InterPro" id="IPR050832">
    <property type="entry name" value="Bact_Acetyltransf"/>
</dbReference>
<organism evidence="4 5">
    <name type="scientific">Mucilaginibacter gynuensis</name>
    <dbReference type="NCBI Taxonomy" id="1302236"/>
    <lineage>
        <taxon>Bacteria</taxon>
        <taxon>Pseudomonadati</taxon>
        <taxon>Bacteroidota</taxon>
        <taxon>Sphingobacteriia</taxon>
        <taxon>Sphingobacteriales</taxon>
        <taxon>Sphingobacteriaceae</taxon>
        <taxon>Mucilaginibacter</taxon>
    </lineage>
</organism>